<keyword evidence="7" id="KW-1185">Reference proteome</keyword>
<keyword evidence="1 4" id="KW-0662">Pyridine nucleotide biosynthesis</keyword>
<comment type="catalytic activity">
    <reaction evidence="4 5">
        <text>L-kynurenine + H2O = anthranilate + L-alanine + H(+)</text>
        <dbReference type="Rhea" id="RHEA:16813"/>
        <dbReference type="ChEBI" id="CHEBI:15377"/>
        <dbReference type="ChEBI" id="CHEBI:15378"/>
        <dbReference type="ChEBI" id="CHEBI:16567"/>
        <dbReference type="ChEBI" id="CHEBI:57959"/>
        <dbReference type="ChEBI" id="CHEBI:57972"/>
        <dbReference type="EC" id="3.7.1.3"/>
    </reaction>
</comment>
<evidence type="ECO:0000313" key="6">
    <source>
        <dbReference type="EMBL" id="RPA96442.1"/>
    </source>
</evidence>
<dbReference type="GO" id="GO:0043420">
    <property type="term" value="P:anthranilate metabolic process"/>
    <property type="evidence" value="ECO:0007669"/>
    <property type="project" value="UniProtKB-UniRule"/>
</dbReference>
<dbReference type="InterPro" id="IPR015424">
    <property type="entry name" value="PyrdxlP-dep_Trfase"/>
</dbReference>
<evidence type="ECO:0000256" key="4">
    <source>
        <dbReference type="HAMAP-Rule" id="MF_03017"/>
    </source>
</evidence>
<dbReference type="OrthoDB" id="5978656at2759"/>
<evidence type="ECO:0000313" key="7">
    <source>
        <dbReference type="Proteomes" id="UP000276215"/>
    </source>
</evidence>
<proteinExistence type="inferred from homology"/>
<protein>
    <recommendedName>
        <fullName evidence="4 5">Kynureninase</fullName>
        <ecNumber evidence="4 5">3.7.1.3</ecNumber>
    </recommendedName>
    <alternativeName>
        <fullName evidence="4">Biosynthesis of nicotinic acid protein 5</fullName>
    </alternativeName>
    <alternativeName>
        <fullName evidence="4">L-kynurenine hydrolase</fullName>
    </alternativeName>
</protein>
<comment type="subcellular location">
    <subcellularLocation>
        <location evidence="4 5">Cytoplasm</location>
    </subcellularLocation>
</comment>
<comment type="function">
    <text evidence="4 5">Catalyzes the cleavage of L-kynurenine (L-Kyn) and L-3-hydroxykynurenine (L-3OHKyn) into anthranilic acid (AA) and 3-hydroxyanthranilic acid (3-OHAA), respectively.</text>
</comment>
<dbReference type="Gene3D" id="3.90.1150.10">
    <property type="entry name" value="Aspartate Aminotransferase, domain 1"/>
    <property type="match status" value="1"/>
</dbReference>
<comment type="cofactor">
    <cofactor evidence="4 5">
        <name>pyridoxal 5'-phosphate</name>
        <dbReference type="ChEBI" id="CHEBI:597326"/>
    </cofactor>
</comment>
<dbReference type="GO" id="GO:0019441">
    <property type="term" value="P:L-tryptophan catabolic process to kynurenine"/>
    <property type="evidence" value="ECO:0007669"/>
    <property type="project" value="TreeGrafter"/>
</dbReference>
<dbReference type="EMBL" id="ML120414">
    <property type="protein sequence ID" value="RPA96442.1"/>
    <property type="molecule type" value="Genomic_DNA"/>
</dbReference>
<feature type="binding site" evidence="4">
    <location>
        <position position="144"/>
    </location>
    <ligand>
        <name>pyridoxal 5'-phosphate</name>
        <dbReference type="ChEBI" id="CHEBI:597326"/>
    </ligand>
</feature>
<dbReference type="SUPFAM" id="SSF53383">
    <property type="entry name" value="PLP-dependent transferases"/>
    <property type="match status" value="1"/>
</dbReference>
<dbReference type="STRING" id="1336337.A0A3N4JDW1"/>
<dbReference type="AlphaFoldDB" id="A0A3N4JDW1"/>
<dbReference type="UniPathway" id="UPA00253">
    <property type="reaction ID" value="UER00329"/>
</dbReference>
<reference evidence="6 7" key="1">
    <citation type="journal article" date="2018" name="Nat. Ecol. Evol.">
        <title>Pezizomycetes genomes reveal the molecular basis of ectomycorrhizal truffle lifestyle.</title>
        <authorList>
            <person name="Murat C."/>
            <person name="Payen T."/>
            <person name="Noel B."/>
            <person name="Kuo A."/>
            <person name="Morin E."/>
            <person name="Chen J."/>
            <person name="Kohler A."/>
            <person name="Krizsan K."/>
            <person name="Balestrini R."/>
            <person name="Da Silva C."/>
            <person name="Montanini B."/>
            <person name="Hainaut M."/>
            <person name="Levati E."/>
            <person name="Barry K.W."/>
            <person name="Belfiori B."/>
            <person name="Cichocki N."/>
            <person name="Clum A."/>
            <person name="Dockter R.B."/>
            <person name="Fauchery L."/>
            <person name="Guy J."/>
            <person name="Iotti M."/>
            <person name="Le Tacon F."/>
            <person name="Lindquist E.A."/>
            <person name="Lipzen A."/>
            <person name="Malagnac F."/>
            <person name="Mello A."/>
            <person name="Molinier V."/>
            <person name="Miyauchi S."/>
            <person name="Poulain J."/>
            <person name="Riccioni C."/>
            <person name="Rubini A."/>
            <person name="Sitrit Y."/>
            <person name="Splivallo R."/>
            <person name="Traeger S."/>
            <person name="Wang M."/>
            <person name="Zifcakova L."/>
            <person name="Wipf D."/>
            <person name="Zambonelli A."/>
            <person name="Paolocci F."/>
            <person name="Nowrousian M."/>
            <person name="Ottonello S."/>
            <person name="Baldrian P."/>
            <person name="Spatafora J.W."/>
            <person name="Henrissat B."/>
            <person name="Nagy L.G."/>
            <person name="Aury J.M."/>
            <person name="Wincker P."/>
            <person name="Grigoriev I.V."/>
            <person name="Bonfante P."/>
            <person name="Martin F.M."/>
        </authorList>
    </citation>
    <scope>NUCLEOTIDE SEQUENCE [LARGE SCALE GENOMIC DNA]</scope>
    <source>
        <strain evidence="6 7">120613-1</strain>
    </source>
</reference>
<keyword evidence="3 4" id="KW-0663">Pyridoxal phosphate</keyword>
<name>A0A3N4JDW1_9PEZI</name>
<comment type="catalytic activity">
    <reaction evidence="5">
        <text>3-hydroxy-L-kynurenine + H2O = 3-hydroxyanthranilate + L-alanine + H(+)</text>
        <dbReference type="Rhea" id="RHEA:25143"/>
        <dbReference type="ChEBI" id="CHEBI:15377"/>
        <dbReference type="ChEBI" id="CHEBI:15378"/>
        <dbReference type="ChEBI" id="CHEBI:36559"/>
        <dbReference type="ChEBI" id="CHEBI:57972"/>
        <dbReference type="ChEBI" id="CHEBI:58125"/>
        <dbReference type="EC" id="3.7.1.3"/>
    </reaction>
</comment>
<accession>A0A3N4JDW1</accession>
<gene>
    <name evidence="4" type="primary">BNA5</name>
    <name evidence="6" type="ORF">L873DRAFT_1811297</name>
</gene>
<feature type="binding site" evidence="4">
    <location>
        <position position="143"/>
    </location>
    <ligand>
        <name>pyridoxal 5'-phosphate</name>
        <dbReference type="ChEBI" id="CHEBI:597326"/>
    </ligand>
</feature>
<organism evidence="6 7">
    <name type="scientific">Choiromyces venosus 120613-1</name>
    <dbReference type="NCBI Taxonomy" id="1336337"/>
    <lineage>
        <taxon>Eukaryota</taxon>
        <taxon>Fungi</taxon>
        <taxon>Dikarya</taxon>
        <taxon>Ascomycota</taxon>
        <taxon>Pezizomycotina</taxon>
        <taxon>Pezizomycetes</taxon>
        <taxon>Pezizales</taxon>
        <taxon>Tuberaceae</taxon>
        <taxon>Choiromyces</taxon>
    </lineage>
</organism>
<dbReference type="Gene3D" id="3.40.640.10">
    <property type="entry name" value="Type I PLP-dependent aspartate aminotransferase-like (Major domain)"/>
    <property type="match status" value="1"/>
</dbReference>
<dbReference type="PANTHER" id="PTHR14084:SF0">
    <property type="entry name" value="KYNURENINASE"/>
    <property type="match status" value="1"/>
</dbReference>
<dbReference type="FunFam" id="3.40.640.10:FF:000031">
    <property type="entry name" value="Kynureninase"/>
    <property type="match status" value="1"/>
</dbReference>
<evidence type="ECO:0000256" key="3">
    <source>
        <dbReference type="ARBA" id="ARBA00022898"/>
    </source>
</evidence>
<feature type="binding site" evidence="4">
    <location>
        <position position="230"/>
    </location>
    <ligand>
        <name>pyridoxal 5'-phosphate</name>
        <dbReference type="ChEBI" id="CHEBI:597326"/>
    </ligand>
</feature>
<comment type="pathway">
    <text evidence="4 5">Cofactor biosynthesis; NAD(+) biosynthesis; quinolinate from L-kynurenine: step 2/3.</text>
</comment>
<evidence type="ECO:0000256" key="1">
    <source>
        <dbReference type="ARBA" id="ARBA00022642"/>
    </source>
</evidence>
<feature type="binding site" evidence="4">
    <location>
        <position position="262"/>
    </location>
    <ligand>
        <name>pyridoxal 5'-phosphate</name>
        <dbReference type="ChEBI" id="CHEBI:597326"/>
    </ligand>
</feature>
<dbReference type="GO" id="GO:0097053">
    <property type="term" value="P:L-kynurenine catabolic process"/>
    <property type="evidence" value="ECO:0007669"/>
    <property type="project" value="UniProtKB-UniRule"/>
</dbReference>
<dbReference type="InterPro" id="IPR015422">
    <property type="entry name" value="PyrdxlP-dep_Trfase_small"/>
</dbReference>
<dbReference type="Pfam" id="PF22580">
    <property type="entry name" value="KYNU_C"/>
    <property type="match status" value="1"/>
</dbReference>
<dbReference type="InterPro" id="IPR015421">
    <property type="entry name" value="PyrdxlP-dep_Trfase_major"/>
</dbReference>
<dbReference type="InterPro" id="IPR010111">
    <property type="entry name" value="Kynureninase"/>
</dbReference>
<comment type="subunit">
    <text evidence="4 5">Homodimer.</text>
</comment>
<evidence type="ECO:0000256" key="2">
    <source>
        <dbReference type="ARBA" id="ARBA00022801"/>
    </source>
</evidence>
<dbReference type="Proteomes" id="UP000276215">
    <property type="component" value="Unassembled WGS sequence"/>
</dbReference>
<feature type="binding site" evidence="4">
    <location>
        <position position="342"/>
    </location>
    <ligand>
        <name>pyridoxal 5'-phosphate</name>
        <dbReference type="ChEBI" id="CHEBI:597326"/>
    </ligand>
</feature>
<dbReference type="HAMAP" id="MF_01970">
    <property type="entry name" value="Kynureninase"/>
    <property type="match status" value="1"/>
</dbReference>
<dbReference type="GO" id="GO:0019805">
    <property type="term" value="P:quinolinate biosynthetic process"/>
    <property type="evidence" value="ECO:0007669"/>
    <property type="project" value="UniProtKB-UniRule"/>
</dbReference>
<feature type="binding site" evidence="4">
    <location>
        <position position="314"/>
    </location>
    <ligand>
        <name>pyridoxal 5'-phosphate</name>
        <dbReference type="ChEBI" id="CHEBI:597326"/>
    </ligand>
</feature>
<dbReference type="GO" id="GO:0030170">
    <property type="term" value="F:pyridoxal phosphate binding"/>
    <property type="evidence" value="ECO:0007669"/>
    <property type="project" value="UniProtKB-UniRule"/>
</dbReference>
<dbReference type="GO" id="GO:0034354">
    <property type="term" value="P:'de novo' NAD+ biosynthetic process from L-tryptophan"/>
    <property type="evidence" value="ECO:0007669"/>
    <property type="project" value="UniProtKB-UniRule"/>
</dbReference>
<sequence>MDSAQLDQFIHGKRVTFEGSKSSTREFARHLDASDPLASFRKEFLIPSKADLKDPHPEAKPVEKCNDPSDPCIYFCGNSLGLQPKNTQTLIAEELRIWATRGVQGHFNHPLSRPWVSAPEEVNTHMANVVGALPEEVSVMGTLTANIHTLLASFYKPEVTKKGRYKIIIEGKAFPSDHYAVESQIEWHGLDPKDALVTIFPEGDRKVLTTDQICRVIDENASTTAVLWLSGVQYYTGQAFDIKAITRHAQNKGILVGWDLAHAVGNILLELHEWGVDFAAWCTYKYLSSGPGGIAGIFVHEKHASPERHRLAGWWGHDKASRFTMDNVFRPMPGAAGYQMSNPSILDIAALLSSLSLYSKATMSAIRTKSVQMTGYLDYLLHSQFEPYDPKPFEIITPQNPASRGAQLSLIFREGLMMQVFDGLQERGIIVDERKPDVIRAAPLPLYNTFEEVWDFVQALKEAIDDASKGGVTVGKVEVDIRENGPVSP</sequence>
<evidence type="ECO:0000256" key="5">
    <source>
        <dbReference type="PIRNR" id="PIRNR038800"/>
    </source>
</evidence>
<dbReference type="GO" id="GO:0005737">
    <property type="term" value="C:cytoplasm"/>
    <property type="evidence" value="ECO:0007669"/>
    <property type="project" value="UniProtKB-SubCell"/>
</dbReference>
<keyword evidence="2 4" id="KW-0378">Hydrolase</keyword>
<feature type="binding site" evidence="4">
    <location>
        <begin position="174"/>
        <end position="177"/>
    </location>
    <ligand>
        <name>pyridoxal 5'-phosphate</name>
        <dbReference type="ChEBI" id="CHEBI:597326"/>
    </ligand>
</feature>
<dbReference type="PIRSF" id="PIRSF038800">
    <property type="entry name" value="KYNU"/>
    <property type="match status" value="1"/>
</dbReference>
<dbReference type="NCBIfam" id="TIGR01814">
    <property type="entry name" value="kynureninase"/>
    <property type="match status" value="1"/>
</dbReference>
<dbReference type="PANTHER" id="PTHR14084">
    <property type="entry name" value="KYNURENINASE"/>
    <property type="match status" value="1"/>
</dbReference>
<dbReference type="GO" id="GO:0030429">
    <property type="term" value="F:kynureninase activity"/>
    <property type="evidence" value="ECO:0007669"/>
    <property type="project" value="UniProtKB-UniRule"/>
</dbReference>
<comment type="pathway">
    <text evidence="4 5">Amino-acid degradation; L-kynurenine degradation; L-alanine and anthranilate from L-kynurenine: step 1/1.</text>
</comment>
<comment type="similarity">
    <text evidence="4 5">Belongs to the kynureninase family.</text>
</comment>
<feature type="binding site" evidence="4">
    <location>
        <position position="284"/>
    </location>
    <ligand>
        <name>pyridoxal 5'-phosphate</name>
        <dbReference type="ChEBI" id="CHEBI:597326"/>
    </ligand>
</feature>
<feature type="modified residue" description="N6-(pyridoxal phosphate)lysine" evidence="4">
    <location>
        <position position="285"/>
    </location>
</feature>
<dbReference type="EC" id="3.7.1.3" evidence="4 5"/>
<keyword evidence="4 5" id="KW-0963">Cytoplasm</keyword>
<dbReference type="UniPathway" id="UPA00334">
    <property type="reaction ID" value="UER00455"/>
</dbReference>
<feature type="binding site" evidence="4">
    <location>
        <position position="259"/>
    </location>
    <ligand>
        <name>pyridoxal 5'-phosphate</name>
        <dbReference type="ChEBI" id="CHEBI:597326"/>
    </ligand>
</feature>